<comment type="caution">
    <text evidence="2">The sequence shown here is derived from an EMBL/GenBank/DDBJ whole genome shotgun (WGS) entry which is preliminary data.</text>
</comment>
<gene>
    <name evidence="2" type="ORF">GCM10010403_24960</name>
</gene>
<name>A0ABN3FKB1_9ACTN</name>
<sequence>MQVWACAGLAAKSVAAVAAATASADRVAMIGRMRRRMPCMLPSFGMRCGASVRVDGSRVRAAIAMRGTMERCLRH</sequence>
<proteinExistence type="predicted"/>
<protein>
    <recommendedName>
        <fullName evidence="4">Secreted protein</fullName>
    </recommendedName>
</protein>
<evidence type="ECO:0008006" key="4">
    <source>
        <dbReference type="Google" id="ProtNLM"/>
    </source>
</evidence>
<keyword evidence="3" id="KW-1185">Reference proteome</keyword>
<accession>A0ABN3FKB1</accession>
<dbReference type="Proteomes" id="UP001501584">
    <property type="component" value="Unassembled WGS sequence"/>
</dbReference>
<evidence type="ECO:0000313" key="2">
    <source>
        <dbReference type="EMBL" id="GAA2332205.1"/>
    </source>
</evidence>
<organism evidence="2 3">
    <name type="scientific">Glycomyces rutgersensis</name>
    <dbReference type="NCBI Taxonomy" id="58115"/>
    <lineage>
        <taxon>Bacteria</taxon>
        <taxon>Bacillati</taxon>
        <taxon>Actinomycetota</taxon>
        <taxon>Actinomycetes</taxon>
        <taxon>Glycomycetales</taxon>
        <taxon>Glycomycetaceae</taxon>
        <taxon>Glycomyces</taxon>
    </lineage>
</organism>
<feature type="chain" id="PRO_5046806797" description="Secreted protein" evidence="1">
    <location>
        <begin position="19"/>
        <end position="75"/>
    </location>
</feature>
<evidence type="ECO:0000313" key="3">
    <source>
        <dbReference type="Proteomes" id="UP001501584"/>
    </source>
</evidence>
<dbReference type="EMBL" id="BAAASX010000004">
    <property type="protein sequence ID" value="GAA2332205.1"/>
    <property type="molecule type" value="Genomic_DNA"/>
</dbReference>
<feature type="signal peptide" evidence="1">
    <location>
        <begin position="1"/>
        <end position="18"/>
    </location>
</feature>
<evidence type="ECO:0000256" key="1">
    <source>
        <dbReference type="SAM" id="SignalP"/>
    </source>
</evidence>
<keyword evidence="1" id="KW-0732">Signal</keyword>
<reference evidence="2 3" key="1">
    <citation type="journal article" date="2019" name="Int. J. Syst. Evol. Microbiol.">
        <title>The Global Catalogue of Microorganisms (GCM) 10K type strain sequencing project: providing services to taxonomists for standard genome sequencing and annotation.</title>
        <authorList>
            <consortium name="The Broad Institute Genomics Platform"/>
            <consortium name="The Broad Institute Genome Sequencing Center for Infectious Disease"/>
            <person name="Wu L."/>
            <person name="Ma J."/>
        </authorList>
    </citation>
    <scope>NUCLEOTIDE SEQUENCE [LARGE SCALE GENOMIC DNA]</scope>
    <source>
        <strain evidence="2 3">JCM 6238</strain>
    </source>
</reference>